<name>L0D8P2_SINAD</name>
<dbReference type="HOGENOM" id="CLU_2773646_0_0_0"/>
<sequence>MPGQSGRLPLLVLVETDNSLLSYVDEQAMLRRIIVRAVVPRFEPPGVEGEFPGFHEITDPALNVGVPQG</sequence>
<protein>
    <submittedName>
        <fullName evidence="1">Uncharacterized protein</fullName>
    </submittedName>
</protein>
<gene>
    <name evidence="1" type="ordered locus">Sinac_0828</name>
</gene>
<accession>L0D8P2</accession>
<dbReference type="EMBL" id="CP003364">
    <property type="protein sequence ID" value="AGA25235.1"/>
    <property type="molecule type" value="Genomic_DNA"/>
</dbReference>
<evidence type="ECO:0000313" key="2">
    <source>
        <dbReference type="Proteomes" id="UP000010798"/>
    </source>
</evidence>
<organism evidence="1 2">
    <name type="scientific">Singulisphaera acidiphila (strain ATCC BAA-1392 / DSM 18658 / VKM B-2454 / MOB10)</name>
    <dbReference type="NCBI Taxonomy" id="886293"/>
    <lineage>
        <taxon>Bacteria</taxon>
        <taxon>Pseudomonadati</taxon>
        <taxon>Planctomycetota</taxon>
        <taxon>Planctomycetia</taxon>
        <taxon>Isosphaerales</taxon>
        <taxon>Isosphaeraceae</taxon>
        <taxon>Singulisphaera</taxon>
    </lineage>
</organism>
<reference evidence="1 2" key="1">
    <citation type="submission" date="2012-02" db="EMBL/GenBank/DDBJ databases">
        <title>Complete sequence of chromosome of Singulisphaera acidiphila DSM 18658.</title>
        <authorList>
            <consortium name="US DOE Joint Genome Institute (JGI-PGF)"/>
            <person name="Lucas S."/>
            <person name="Copeland A."/>
            <person name="Lapidus A."/>
            <person name="Glavina del Rio T."/>
            <person name="Dalin E."/>
            <person name="Tice H."/>
            <person name="Bruce D."/>
            <person name="Goodwin L."/>
            <person name="Pitluck S."/>
            <person name="Peters L."/>
            <person name="Ovchinnikova G."/>
            <person name="Chertkov O."/>
            <person name="Kyrpides N."/>
            <person name="Mavromatis K."/>
            <person name="Ivanova N."/>
            <person name="Brettin T."/>
            <person name="Detter J.C."/>
            <person name="Han C."/>
            <person name="Larimer F."/>
            <person name="Land M."/>
            <person name="Hauser L."/>
            <person name="Markowitz V."/>
            <person name="Cheng J.-F."/>
            <person name="Hugenholtz P."/>
            <person name="Woyke T."/>
            <person name="Wu D."/>
            <person name="Tindall B."/>
            <person name="Pomrenke H."/>
            <person name="Brambilla E."/>
            <person name="Klenk H.-P."/>
            <person name="Eisen J.A."/>
        </authorList>
    </citation>
    <scope>NUCLEOTIDE SEQUENCE [LARGE SCALE GENOMIC DNA]</scope>
    <source>
        <strain evidence="2">ATCC BAA-1392 / DSM 18658 / VKM B-2454 / MOB10</strain>
    </source>
</reference>
<keyword evidence="2" id="KW-1185">Reference proteome</keyword>
<dbReference type="Proteomes" id="UP000010798">
    <property type="component" value="Chromosome"/>
</dbReference>
<proteinExistence type="predicted"/>
<evidence type="ECO:0000313" key="1">
    <source>
        <dbReference type="EMBL" id="AGA25235.1"/>
    </source>
</evidence>
<dbReference type="KEGG" id="saci:Sinac_0828"/>
<dbReference type="AlphaFoldDB" id="L0D8P2"/>